<reference evidence="1 2" key="1">
    <citation type="submission" date="2011-03" db="EMBL/GenBank/DDBJ databases">
        <authorList>
            <person name="Muzny D."/>
            <person name="Qin X."/>
            <person name="Deng J."/>
            <person name="Jiang H."/>
            <person name="Liu Y."/>
            <person name="Qu J."/>
            <person name="Song X.-Z."/>
            <person name="Zhang L."/>
            <person name="Thornton R."/>
            <person name="Coyle M."/>
            <person name="Francisco L."/>
            <person name="Jackson L."/>
            <person name="Javaid M."/>
            <person name="Korchina V."/>
            <person name="Kovar C."/>
            <person name="Mata R."/>
            <person name="Mathew T."/>
            <person name="Ngo R."/>
            <person name="Nguyen L."/>
            <person name="Nguyen N."/>
            <person name="Okwuonu G."/>
            <person name="Ongeri F."/>
            <person name="Pham C."/>
            <person name="Simmons D."/>
            <person name="Wilczek-Boney K."/>
            <person name="Hale W."/>
            <person name="Jakkamsetti A."/>
            <person name="Pham P."/>
            <person name="Ruth R."/>
            <person name="San Lucas F."/>
            <person name="Warren J."/>
            <person name="Zhang J."/>
            <person name="Zhao Z."/>
            <person name="Zhou C."/>
            <person name="Zhu D."/>
            <person name="Lee S."/>
            <person name="Bess C."/>
            <person name="Blankenburg K."/>
            <person name="Forbes L."/>
            <person name="Fu Q."/>
            <person name="Gubbala S."/>
            <person name="Hirani K."/>
            <person name="Jayaseelan J.C."/>
            <person name="Lara F."/>
            <person name="Munidasa M."/>
            <person name="Palculict T."/>
            <person name="Patil S."/>
            <person name="Pu L.-L."/>
            <person name="Saada N."/>
            <person name="Tang L."/>
            <person name="Weissenberger G."/>
            <person name="Zhu Y."/>
            <person name="Hemphill L."/>
            <person name="Shang Y."/>
            <person name="Youmans B."/>
            <person name="Ayvaz T."/>
            <person name="Ross M."/>
            <person name="Santibanez J."/>
            <person name="Aqrawi P."/>
            <person name="Gross S."/>
            <person name="Joshi V."/>
            <person name="Fowler G."/>
            <person name="Nazareth L."/>
            <person name="Reid J."/>
            <person name="Worley K."/>
            <person name="Petrosino J."/>
            <person name="Highlander S."/>
            <person name="Gibbs R."/>
        </authorList>
    </citation>
    <scope>NUCLEOTIDE SEQUENCE [LARGE SCALE GENOMIC DNA]</scope>
    <source>
        <strain evidence="1 2">SK355</strain>
    </source>
</reference>
<dbReference type="Proteomes" id="UP000005589">
    <property type="component" value="Unassembled WGS sequence"/>
</dbReference>
<dbReference type="HOGENOM" id="CLU_3104525_0_0_9"/>
<accession>F3UPP8</accession>
<dbReference type="STRING" id="888816.HMPREF9389_0881"/>
<evidence type="ECO:0000313" key="2">
    <source>
        <dbReference type="Proteomes" id="UP000005589"/>
    </source>
</evidence>
<proteinExistence type="predicted"/>
<sequence>MKRRFLKSDHSVCFIIKNKDLRQIENIVFYSLPKIKSKYRLNNAKSYVSTV</sequence>
<organism evidence="1 2">
    <name type="scientific">Streptococcus sanguinis SK355</name>
    <dbReference type="NCBI Taxonomy" id="888816"/>
    <lineage>
        <taxon>Bacteria</taxon>
        <taxon>Bacillati</taxon>
        <taxon>Bacillota</taxon>
        <taxon>Bacilli</taxon>
        <taxon>Lactobacillales</taxon>
        <taxon>Streptococcaceae</taxon>
        <taxon>Streptococcus</taxon>
    </lineage>
</organism>
<comment type="caution">
    <text evidence="1">The sequence shown here is derived from an EMBL/GenBank/DDBJ whole genome shotgun (WGS) entry which is preliminary data.</text>
</comment>
<dbReference type="EMBL" id="AFFN01000011">
    <property type="protein sequence ID" value="EGJ42168.1"/>
    <property type="molecule type" value="Genomic_DNA"/>
</dbReference>
<name>F3UPP8_STRSA</name>
<evidence type="ECO:0000313" key="1">
    <source>
        <dbReference type="EMBL" id="EGJ42168.1"/>
    </source>
</evidence>
<protein>
    <submittedName>
        <fullName evidence="1">Uncharacterized protein</fullName>
    </submittedName>
</protein>
<dbReference type="AlphaFoldDB" id="F3UPP8"/>
<gene>
    <name evidence="1" type="ORF">HMPREF9389_0881</name>
</gene>